<reference evidence="3 7" key="4">
    <citation type="submission" date="2017-03" db="EMBL/GenBank/DDBJ databases">
        <title>Antibiotic resistance of probiotic microorganisms.</title>
        <authorList>
            <person name="Sanudo A.I."/>
            <person name="Olivares M."/>
            <person name="Banuelos O."/>
        </authorList>
    </citation>
    <scope>NUCLEOTIDE SEQUENCE [LARGE SCALE GENOMIC DNA]</scope>
    <source>
        <strain evidence="3 7">CECT8605</strain>
    </source>
</reference>
<dbReference type="AlphaFoldDB" id="A0A1V4FJP7"/>
<evidence type="ECO:0000313" key="9">
    <source>
        <dbReference type="Proteomes" id="UP000194286"/>
    </source>
</evidence>
<feature type="transmembrane region" description="Helical" evidence="1">
    <location>
        <begin position="12"/>
        <end position="31"/>
    </location>
</feature>
<keyword evidence="1" id="KW-1133">Transmembrane helix</keyword>
<reference evidence="5 8" key="2">
    <citation type="submission" date="2016-09" db="EMBL/GenBank/DDBJ databases">
        <title>Lactobacillus reuteri KLR3006, genome sequencing and assembly.</title>
        <authorList>
            <person name="Lee J.-Y."/>
            <person name="Kim E.B."/>
            <person name="Choi Y.-J."/>
        </authorList>
    </citation>
    <scope>NUCLEOTIDE SEQUENCE [LARGE SCALE GENOMIC DNA]</scope>
    <source>
        <strain evidence="5 8">KLR3006</strain>
    </source>
</reference>
<evidence type="ECO:0000313" key="6">
    <source>
        <dbReference type="Proteomes" id="UP000184174"/>
    </source>
</evidence>
<comment type="caution">
    <text evidence="3">The sequence shown here is derived from an EMBL/GenBank/DDBJ whole genome shotgun (WGS) entry which is preliminary data.</text>
</comment>
<reference evidence="2 6" key="3">
    <citation type="submission" date="2016-10" db="EMBL/GenBank/DDBJ databases">
        <title>Genome sequence of Lactobacillus reuteri 121, a source of glucan and fructan exopolysaccharides.</title>
        <authorList>
            <person name="Gangoiti J."/>
            <person name="Lammerts Van Bueren A."/>
            <person name="Dijkhuizen L."/>
        </authorList>
    </citation>
    <scope>NUCLEOTIDE SEQUENCE [LARGE SCALE GENOMIC DNA]</scope>
    <source>
        <strain evidence="2 6">121</strain>
    </source>
</reference>
<evidence type="ECO:0000256" key="1">
    <source>
        <dbReference type="SAM" id="Phobius"/>
    </source>
</evidence>
<keyword evidence="1" id="KW-0812">Transmembrane</keyword>
<gene>
    <name evidence="3" type="ORF">B5D07_08465</name>
    <name evidence="4" type="ORF">BHL82_09320</name>
    <name evidence="5" type="ORF">BHL83_10310</name>
    <name evidence="2" type="ORF">BJI45_09670</name>
</gene>
<dbReference type="EMBL" id="MWVS01000099">
    <property type="protein sequence ID" value="OPG87896.1"/>
    <property type="molecule type" value="Genomic_DNA"/>
</dbReference>
<sequence length="103" mass="11764">MKTKLFNGSNAVINVLFTILIFTALYFALILPNLLLKSENTNTVTLTMLGTIIVFALVCGYFKGFRLFLKQIFVDWRFYTSTILFILAVGMQCFYVSRNVNLS</sequence>
<name>A0A1V4FJP7_LIMRT</name>
<evidence type="ECO:0000313" key="2">
    <source>
        <dbReference type="EMBL" id="OJI10830.1"/>
    </source>
</evidence>
<reference evidence="4 9" key="1">
    <citation type="submission" date="2016-09" db="EMBL/GenBank/DDBJ databases">
        <title>Lactobacillus reuteri KLR3005, genome sequencing and assembly.</title>
        <authorList>
            <person name="Lee J.-Y."/>
            <person name="Kim E.B."/>
            <person name="Choi Y.-J."/>
        </authorList>
    </citation>
    <scope>NUCLEOTIDE SEQUENCE [LARGE SCALE GENOMIC DNA]</scope>
    <source>
        <strain evidence="4 9">KLR3005</strain>
    </source>
</reference>
<protein>
    <submittedName>
        <fullName evidence="3">Uncharacterized protein</fullName>
    </submittedName>
</protein>
<dbReference type="EMBL" id="MIMV01000013">
    <property type="protein sequence ID" value="OTA93038.1"/>
    <property type="molecule type" value="Genomic_DNA"/>
</dbReference>
<dbReference type="Proteomes" id="UP000194286">
    <property type="component" value="Unassembled WGS sequence"/>
</dbReference>
<dbReference type="RefSeq" id="WP_016496524.1">
    <property type="nucleotide sequence ID" value="NZ_CABFNG010000090.1"/>
</dbReference>
<organism evidence="3 7">
    <name type="scientific">Limosilactobacillus reuteri</name>
    <name type="common">Lactobacillus reuteri</name>
    <dbReference type="NCBI Taxonomy" id="1598"/>
    <lineage>
        <taxon>Bacteria</taxon>
        <taxon>Bacillati</taxon>
        <taxon>Bacillota</taxon>
        <taxon>Bacilli</taxon>
        <taxon>Lactobacillales</taxon>
        <taxon>Lactobacillaceae</taxon>
        <taxon>Limosilactobacillus</taxon>
    </lineage>
</organism>
<dbReference type="Proteomes" id="UP000194219">
    <property type="component" value="Unassembled WGS sequence"/>
</dbReference>
<accession>A0A1V4FJP7</accession>
<dbReference type="EMBL" id="MIMU01000126">
    <property type="protein sequence ID" value="OTA82156.1"/>
    <property type="molecule type" value="Genomic_DNA"/>
</dbReference>
<keyword evidence="1" id="KW-0472">Membrane</keyword>
<proteinExistence type="predicted"/>
<evidence type="ECO:0000313" key="8">
    <source>
        <dbReference type="Proteomes" id="UP000194219"/>
    </source>
</evidence>
<evidence type="ECO:0000313" key="3">
    <source>
        <dbReference type="EMBL" id="OPG87896.1"/>
    </source>
</evidence>
<dbReference type="EMBL" id="MKQH01000014">
    <property type="protein sequence ID" value="OJI10830.1"/>
    <property type="molecule type" value="Genomic_DNA"/>
</dbReference>
<evidence type="ECO:0000313" key="4">
    <source>
        <dbReference type="EMBL" id="OTA82156.1"/>
    </source>
</evidence>
<evidence type="ECO:0000313" key="5">
    <source>
        <dbReference type="EMBL" id="OTA93038.1"/>
    </source>
</evidence>
<dbReference type="Proteomes" id="UP000189795">
    <property type="component" value="Unassembled WGS sequence"/>
</dbReference>
<feature type="transmembrane region" description="Helical" evidence="1">
    <location>
        <begin position="43"/>
        <end position="64"/>
    </location>
</feature>
<dbReference type="Proteomes" id="UP000184174">
    <property type="component" value="Unassembled WGS sequence"/>
</dbReference>
<feature type="transmembrane region" description="Helical" evidence="1">
    <location>
        <begin position="76"/>
        <end position="97"/>
    </location>
</feature>
<evidence type="ECO:0000313" key="7">
    <source>
        <dbReference type="Proteomes" id="UP000189795"/>
    </source>
</evidence>